<dbReference type="GeneID" id="54345500"/>
<dbReference type="AlphaFoldDB" id="A0A6A5RIP9"/>
<evidence type="ECO:0000313" key="1">
    <source>
        <dbReference type="EMBL" id="KAF1927343.1"/>
    </source>
</evidence>
<organism evidence="1 2">
    <name type="scientific">Didymella exigua CBS 183.55</name>
    <dbReference type="NCBI Taxonomy" id="1150837"/>
    <lineage>
        <taxon>Eukaryota</taxon>
        <taxon>Fungi</taxon>
        <taxon>Dikarya</taxon>
        <taxon>Ascomycota</taxon>
        <taxon>Pezizomycotina</taxon>
        <taxon>Dothideomycetes</taxon>
        <taxon>Pleosporomycetidae</taxon>
        <taxon>Pleosporales</taxon>
        <taxon>Pleosporineae</taxon>
        <taxon>Didymellaceae</taxon>
        <taxon>Didymella</taxon>
    </lineage>
</organism>
<dbReference type="RefSeq" id="XP_033447595.1">
    <property type="nucleotide sequence ID" value="XM_033587853.1"/>
</dbReference>
<sequence>MNSWDMPKTTQPMVTLVLDRRYLRRCGANRDRAVWVSKSRIQFCVCAMNRRASCATSSTTACFCNCIQWNPTAYLAPRRYPCVASDPWPRFSLIRSVSFSTLGFHTAAPSTRPGRKQYSGCRSAGSGFPSSASLHARLCPVAAPAG</sequence>
<gene>
    <name evidence="1" type="ORF">M421DRAFT_177392</name>
</gene>
<dbReference type="Proteomes" id="UP000800082">
    <property type="component" value="Unassembled WGS sequence"/>
</dbReference>
<name>A0A6A5RIP9_9PLEO</name>
<keyword evidence="2" id="KW-1185">Reference proteome</keyword>
<dbReference type="EMBL" id="ML978972">
    <property type="protein sequence ID" value="KAF1927343.1"/>
    <property type="molecule type" value="Genomic_DNA"/>
</dbReference>
<reference evidence="1" key="1">
    <citation type="journal article" date="2020" name="Stud. Mycol.">
        <title>101 Dothideomycetes genomes: a test case for predicting lifestyles and emergence of pathogens.</title>
        <authorList>
            <person name="Haridas S."/>
            <person name="Albert R."/>
            <person name="Binder M."/>
            <person name="Bloem J."/>
            <person name="Labutti K."/>
            <person name="Salamov A."/>
            <person name="Andreopoulos B."/>
            <person name="Baker S."/>
            <person name="Barry K."/>
            <person name="Bills G."/>
            <person name="Bluhm B."/>
            <person name="Cannon C."/>
            <person name="Castanera R."/>
            <person name="Culley D."/>
            <person name="Daum C."/>
            <person name="Ezra D."/>
            <person name="Gonzalez J."/>
            <person name="Henrissat B."/>
            <person name="Kuo A."/>
            <person name="Liang C."/>
            <person name="Lipzen A."/>
            <person name="Lutzoni F."/>
            <person name="Magnuson J."/>
            <person name="Mondo S."/>
            <person name="Nolan M."/>
            <person name="Ohm R."/>
            <person name="Pangilinan J."/>
            <person name="Park H.-J."/>
            <person name="Ramirez L."/>
            <person name="Alfaro M."/>
            <person name="Sun H."/>
            <person name="Tritt A."/>
            <person name="Yoshinaga Y."/>
            <person name="Zwiers L.-H."/>
            <person name="Turgeon B."/>
            <person name="Goodwin S."/>
            <person name="Spatafora J."/>
            <person name="Crous P."/>
            <person name="Grigoriev I."/>
        </authorList>
    </citation>
    <scope>NUCLEOTIDE SEQUENCE</scope>
    <source>
        <strain evidence="1">CBS 183.55</strain>
    </source>
</reference>
<protein>
    <submittedName>
        <fullName evidence="1">Uncharacterized protein</fullName>
    </submittedName>
</protein>
<accession>A0A6A5RIP9</accession>
<proteinExistence type="predicted"/>
<evidence type="ECO:0000313" key="2">
    <source>
        <dbReference type="Proteomes" id="UP000800082"/>
    </source>
</evidence>